<gene>
    <name evidence="2" type="ORF">BP6252_02856</name>
</gene>
<organism evidence="2 3">
    <name type="scientific">Coleophoma cylindrospora</name>
    <dbReference type="NCBI Taxonomy" id="1849047"/>
    <lineage>
        <taxon>Eukaryota</taxon>
        <taxon>Fungi</taxon>
        <taxon>Dikarya</taxon>
        <taxon>Ascomycota</taxon>
        <taxon>Pezizomycotina</taxon>
        <taxon>Leotiomycetes</taxon>
        <taxon>Helotiales</taxon>
        <taxon>Dermateaceae</taxon>
        <taxon>Coleophoma</taxon>
    </lineage>
</organism>
<sequence>MIVLPIWLLSTILWARFTSINYGAPKVPQIRLAIGAIALCFLLLTEAVSSLVLHNIGWTAWVWEKDTSPAVAAIMAVLYGLMPFLISNLEAKEIKEVYDSKN</sequence>
<proteinExistence type="predicted"/>
<dbReference type="Proteomes" id="UP000256645">
    <property type="component" value="Unassembled WGS sequence"/>
</dbReference>
<evidence type="ECO:0000313" key="2">
    <source>
        <dbReference type="EMBL" id="RDW85266.1"/>
    </source>
</evidence>
<keyword evidence="3" id="KW-1185">Reference proteome</keyword>
<reference evidence="2 3" key="1">
    <citation type="journal article" date="2018" name="IMA Fungus">
        <title>IMA Genome-F 9: Draft genome sequence of Annulohypoxylon stygium, Aspergillus mulundensis, Berkeleyomyces basicola (syn. Thielaviopsis basicola), Ceratocystis smalleyi, two Cercospora beticola strains, Coleophoma cylindrospora, Fusarium fracticaudum, Phialophora cf. hyalina, and Morchella septimelata.</title>
        <authorList>
            <person name="Wingfield B.D."/>
            <person name="Bills G.F."/>
            <person name="Dong Y."/>
            <person name="Huang W."/>
            <person name="Nel W.J."/>
            <person name="Swalarsk-Parry B.S."/>
            <person name="Vaghefi N."/>
            <person name="Wilken P.M."/>
            <person name="An Z."/>
            <person name="de Beer Z.W."/>
            <person name="De Vos L."/>
            <person name="Chen L."/>
            <person name="Duong T.A."/>
            <person name="Gao Y."/>
            <person name="Hammerbacher A."/>
            <person name="Kikkert J.R."/>
            <person name="Li Y."/>
            <person name="Li H."/>
            <person name="Li K."/>
            <person name="Li Q."/>
            <person name="Liu X."/>
            <person name="Ma X."/>
            <person name="Naidoo K."/>
            <person name="Pethybridge S.J."/>
            <person name="Sun J."/>
            <person name="Steenkamp E.T."/>
            <person name="van der Nest M.A."/>
            <person name="van Wyk S."/>
            <person name="Wingfield M.J."/>
            <person name="Xiong C."/>
            <person name="Yue Q."/>
            <person name="Zhang X."/>
        </authorList>
    </citation>
    <scope>NUCLEOTIDE SEQUENCE [LARGE SCALE GENOMIC DNA]</scope>
    <source>
        <strain evidence="2 3">BP6252</strain>
    </source>
</reference>
<protein>
    <submittedName>
        <fullName evidence="2">Uncharacterized protein</fullName>
    </submittedName>
</protein>
<keyword evidence="1" id="KW-0812">Transmembrane</keyword>
<evidence type="ECO:0000256" key="1">
    <source>
        <dbReference type="SAM" id="Phobius"/>
    </source>
</evidence>
<name>A0A3D8SG45_9HELO</name>
<dbReference type="EMBL" id="PDLM01000002">
    <property type="protein sequence ID" value="RDW85266.1"/>
    <property type="molecule type" value="Genomic_DNA"/>
</dbReference>
<keyword evidence="1" id="KW-1133">Transmembrane helix</keyword>
<evidence type="ECO:0000313" key="3">
    <source>
        <dbReference type="Proteomes" id="UP000256645"/>
    </source>
</evidence>
<feature type="transmembrane region" description="Helical" evidence="1">
    <location>
        <begin position="68"/>
        <end position="86"/>
    </location>
</feature>
<keyword evidence="1" id="KW-0472">Membrane</keyword>
<dbReference type="AlphaFoldDB" id="A0A3D8SG45"/>
<feature type="transmembrane region" description="Helical" evidence="1">
    <location>
        <begin position="6"/>
        <end position="24"/>
    </location>
</feature>
<dbReference type="OrthoDB" id="4847749at2759"/>
<feature type="transmembrane region" description="Helical" evidence="1">
    <location>
        <begin position="36"/>
        <end position="56"/>
    </location>
</feature>
<comment type="caution">
    <text evidence="2">The sequence shown here is derived from an EMBL/GenBank/DDBJ whole genome shotgun (WGS) entry which is preliminary data.</text>
</comment>
<accession>A0A3D8SG45</accession>